<dbReference type="Gene3D" id="1.20.1690.10">
    <property type="entry name" value="V-type ATP synthase subunit C domain"/>
    <property type="match status" value="2"/>
</dbReference>
<evidence type="ECO:0000256" key="2">
    <source>
        <dbReference type="ARBA" id="ARBA00022448"/>
    </source>
</evidence>
<dbReference type="RefSeq" id="WP_186907944.1">
    <property type="nucleotide sequence ID" value="NZ_JACOPP010000012.1"/>
</dbReference>
<keyword evidence="3" id="KW-0406">Ion transport</keyword>
<proteinExistence type="inferred from homology"/>
<dbReference type="EMBL" id="JACOPP010000012">
    <property type="protein sequence ID" value="MBC5734057.1"/>
    <property type="molecule type" value="Genomic_DNA"/>
</dbReference>
<keyword evidence="2" id="KW-0813">Transport</keyword>
<dbReference type="Proteomes" id="UP000661435">
    <property type="component" value="Unassembled WGS sequence"/>
</dbReference>
<name>A0A8J6M5R9_9FIRM</name>
<dbReference type="Gene3D" id="1.10.132.50">
    <property type="entry name" value="ATP synthase (C/AC39) subunit, domain 3"/>
    <property type="match status" value="1"/>
</dbReference>
<protein>
    <submittedName>
        <fullName evidence="4">V-type ATPase subunit</fullName>
    </submittedName>
</protein>
<dbReference type="InterPro" id="IPR035067">
    <property type="entry name" value="V-type_ATPase_csu/dsu"/>
</dbReference>
<sequence length="352" mass="39738">MTGGQAQYGALAAKVKALYGKRLRLEDFQHMAAFKSEAEVLEYLRAHPSWSRASGVLSTAGWDYVGRVEVEAALWNELRLEYLSLSHFVPRQDRALMDFRVRIAEYQALLNALRRLRTGKYAKGMPPPSPIVLRGKVDYRALEAARSYDAILDAARGSIYAPTLLHLRPAPGAPLPDYTVCESLLRSAYFAHMLRIVRKQYGGDTRQVLLRSFGEQIDLLNLMHVLRLKTYFPGTAADTCLTMLYPFQYRLKPAMIHALCAAPDAAAVFALIRQTPYAASFERVEAAEVEEYYRRAFYAFNRRCLLTGPPSIYTAVAYLDLKELELQVVVNVIESVKYGVPYNENLARLVGQ</sequence>
<reference evidence="4" key="1">
    <citation type="submission" date="2020-08" db="EMBL/GenBank/DDBJ databases">
        <title>Genome public.</title>
        <authorList>
            <person name="Liu C."/>
            <person name="Sun Q."/>
        </authorList>
    </citation>
    <scope>NUCLEOTIDE SEQUENCE</scope>
    <source>
        <strain evidence="4">NSJ-51</strain>
    </source>
</reference>
<evidence type="ECO:0000313" key="4">
    <source>
        <dbReference type="EMBL" id="MBC5734057.1"/>
    </source>
</evidence>
<evidence type="ECO:0000313" key="5">
    <source>
        <dbReference type="Proteomes" id="UP000661435"/>
    </source>
</evidence>
<dbReference type="AlphaFoldDB" id="A0A8J6M5R9"/>
<accession>A0A8J6M5R9</accession>
<comment type="caution">
    <text evidence="4">The sequence shown here is derived from an EMBL/GenBank/DDBJ whole genome shotgun (WGS) entry which is preliminary data.</text>
</comment>
<dbReference type="SUPFAM" id="SSF103486">
    <property type="entry name" value="V-type ATP synthase subunit C"/>
    <property type="match status" value="1"/>
</dbReference>
<evidence type="ECO:0000256" key="1">
    <source>
        <dbReference type="ARBA" id="ARBA00006709"/>
    </source>
</evidence>
<gene>
    <name evidence="4" type="ORF">H8S57_10010</name>
</gene>
<dbReference type="GO" id="GO:0046961">
    <property type="term" value="F:proton-transporting ATPase activity, rotational mechanism"/>
    <property type="evidence" value="ECO:0007669"/>
    <property type="project" value="InterPro"/>
</dbReference>
<comment type="similarity">
    <text evidence="1">Belongs to the V-ATPase V0D/AC39 subunit family.</text>
</comment>
<dbReference type="InterPro" id="IPR044911">
    <property type="entry name" value="V-type_ATPase_csu/dsu_dom_3"/>
</dbReference>
<keyword evidence="5" id="KW-1185">Reference proteome</keyword>
<dbReference type="Pfam" id="PF01992">
    <property type="entry name" value="vATP-synt_AC39"/>
    <property type="match status" value="1"/>
</dbReference>
<dbReference type="InterPro" id="IPR036079">
    <property type="entry name" value="ATPase_csu/dsu_sf"/>
</dbReference>
<evidence type="ECO:0000256" key="3">
    <source>
        <dbReference type="ARBA" id="ARBA00023065"/>
    </source>
</evidence>
<dbReference type="InterPro" id="IPR002843">
    <property type="entry name" value="ATPase_V0-cplx_csu/dsu"/>
</dbReference>
<organism evidence="4 5">
    <name type="scientific">Lawsonibacter hominis</name>
    <dbReference type="NCBI Taxonomy" id="2763053"/>
    <lineage>
        <taxon>Bacteria</taxon>
        <taxon>Bacillati</taxon>
        <taxon>Bacillota</taxon>
        <taxon>Clostridia</taxon>
        <taxon>Eubacteriales</taxon>
        <taxon>Oscillospiraceae</taxon>
        <taxon>Lawsonibacter</taxon>
    </lineage>
</organism>